<dbReference type="EMBL" id="JAGTJQ010000003">
    <property type="protein sequence ID" value="KAH7034614.1"/>
    <property type="molecule type" value="Genomic_DNA"/>
</dbReference>
<dbReference type="RefSeq" id="XP_046014707.1">
    <property type="nucleotide sequence ID" value="XM_046153055.1"/>
</dbReference>
<feature type="compositionally biased region" description="Basic and acidic residues" evidence="1">
    <location>
        <begin position="85"/>
        <end position="99"/>
    </location>
</feature>
<dbReference type="OrthoDB" id="5234213at2759"/>
<keyword evidence="3" id="KW-1185">Reference proteome</keyword>
<proteinExistence type="predicted"/>
<evidence type="ECO:0000313" key="3">
    <source>
        <dbReference type="Proteomes" id="UP000756346"/>
    </source>
</evidence>
<dbReference type="GeneID" id="70182601"/>
<evidence type="ECO:0000256" key="1">
    <source>
        <dbReference type="SAM" id="MobiDB-lite"/>
    </source>
</evidence>
<organism evidence="2 3">
    <name type="scientific">Microdochium trichocladiopsis</name>
    <dbReference type="NCBI Taxonomy" id="1682393"/>
    <lineage>
        <taxon>Eukaryota</taxon>
        <taxon>Fungi</taxon>
        <taxon>Dikarya</taxon>
        <taxon>Ascomycota</taxon>
        <taxon>Pezizomycotina</taxon>
        <taxon>Sordariomycetes</taxon>
        <taxon>Xylariomycetidae</taxon>
        <taxon>Xylariales</taxon>
        <taxon>Microdochiaceae</taxon>
        <taxon>Microdochium</taxon>
    </lineage>
</organism>
<dbReference type="Proteomes" id="UP000756346">
    <property type="component" value="Unassembled WGS sequence"/>
</dbReference>
<name>A0A9P8YAS4_9PEZI</name>
<feature type="compositionally biased region" description="Basic and acidic residues" evidence="1">
    <location>
        <begin position="110"/>
        <end position="122"/>
    </location>
</feature>
<protein>
    <submittedName>
        <fullName evidence="2">Uncharacterized protein</fullName>
    </submittedName>
</protein>
<evidence type="ECO:0000313" key="2">
    <source>
        <dbReference type="EMBL" id="KAH7034614.1"/>
    </source>
</evidence>
<comment type="caution">
    <text evidence="2">The sequence shown here is derived from an EMBL/GenBank/DDBJ whole genome shotgun (WGS) entry which is preliminary data.</text>
</comment>
<feature type="compositionally biased region" description="Pro residues" evidence="1">
    <location>
        <begin position="63"/>
        <end position="73"/>
    </location>
</feature>
<feature type="compositionally biased region" description="Basic and acidic residues" evidence="1">
    <location>
        <begin position="1"/>
        <end position="14"/>
    </location>
</feature>
<gene>
    <name evidence="2" type="ORF">B0I36DRAFT_316632</name>
</gene>
<accession>A0A9P8YAS4</accession>
<sequence>MAGKDNETLREKAAKKLHGPGANPSQLGDPISLKSETSERIPKPEEAGAHGQKDGNNKDGSPYAPPVAPPPPTHDANWDSNTPSKQRELENKKKLEDNKAGGSGGKAAKKGGDPASLKKEISQKAPTPTEEGASPGAKKGRESKL</sequence>
<feature type="compositionally biased region" description="Basic and acidic residues" evidence="1">
    <location>
        <begin position="36"/>
        <end position="57"/>
    </location>
</feature>
<reference evidence="2" key="1">
    <citation type="journal article" date="2021" name="Nat. Commun.">
        <title>Genetic determinants of endophytism in the Arabidopsis root mycobiome.</title>
        <authorList>
            <person name="Mesny F."/>
            <person name="Miyauchi S."/>
            <person name="Thiergart T."/>
            <person name="Pickel B."/>
            <person name="Atanasova L."/>
            <person name="Karlsson M."/>
            <person name="Huettel B."/>
            <person name="Barry K.W."/>
            <person name="Haridas S."/>
            <person name="Chen C."/>
            <person name="Bauer D."/>
            <person name="Andreopoulos W."/>
            <person name="Pangilinan J."/>
            <person name="LaButti K."/>
            <person name="Riley R."/>
            <person name="Lipzen A."/>
            <person name="Clum A."/>
            <person name="Drula E."/>
            <person name="Henrissat B."/>
            <person name="Kohler A."/>
            <person name="Grigoriev I.V."/>
            <person name="Martin F.M."/>
            <person name="Hacquard S."/>
        </authorList>
    </citation>
    <scope>NUCLEOTIDE SEQUENCE</scope>
    <source>
        <strain evidence="2">MPI-CAGE-CH-0230</strain>
    </source>
</reference>
<dbReference type="AlphaFoldDB" id="A0A9P8YAS4"/>
<feature type="region of interest" description="Disordered" evidence="1">
    <location>
        <begin position="1"/>
        <end position="145"/>
    </location>
</feature>